<dbReference type="SUPFAM" id="SSF50939">
    <property type="entry name" value="Sialidases"/>
    <property type="match status" value="1"/>
</dbReference>
<evidence type="ECO:0000313" key="3">
    <source>
        <dbReference type="EMBL" id="KAF2099527.1"/>
    </source>
</evidence>
<reference evidence="3" key="1">
    <citation type="journal article" date="2020" name="Stud. Mycol.">
        <title>101 Dothideomycetes genomes: a test case for predicting lifestyles and emergence of pathogens.</title>
        <authorList>
            <person name="Haridas S."/>
            <person name="Albert R."/>
            <person name="Binder M."/>
            <person name="Bloem J."/>
            <person name="Labutti K."/>
            <person name="Salamov A."/>
            <person name="Andreopoulos B."/>
            <person name="Baker S."/>
            <person name="Barry K."/>
            <person name="Bills G."/>
            <person name="Bluhm B."/>
            <person name="Cannon C."/>
            <person name="Castanera R."/>
            <person name="Culley D."/>
            <person name="Daum C."/>
            <person name="Ezra D."/>
            <person name="Gonzalez J."/>
            <person name="Henrissat B."/>
            <person name="Kuo A."/>
            <person name="Liang C."/>
            <person name="Lipzen A."/>
            <person name="Lutzoni F."/>
            <person name="Magnuson J."/>
            <person name="Mondo S."/>
            <person name="Nolan M."/>
            <person name="Ohm R."/>
            <person name="Pangilinan J."/>
            <person name="Park H.-J."/>
            <person name="Ramirez L."/>
            <person name="Alfaro M."/>
            <person name="Sun H."/>
            <person name="Tritt A."/>
            <person name="Yoshinaga Y."/>
            <person name="Zwiers L.-H."/>
            <person name="Turgeon B."/>
            <person name="Goodwin S."/>
            <person name="Spatafora J."/>
            <person name="Crous P."/>
            <person name="Grigoriev I."/>
        </authorList>
    </citation>
    <scope>NUCLEOTIDE SEQUENCE</scope>
    <source>
        <strain evidence="3">CBS 133067</strain>
    </source>
</reference>
<accession>A0A9P4IJA5</accession>
<dbReference type="CDD" id="cd15482">
    <property type="entry name" value="Sialidase_non-viral"/>
    <property type="match status" value="1"/>
</dbReference>
<protein>
    <recommendedName>
        <fullName evidence="5">Glycoside hydrolase family 93 protein</fullName>
    </recommendedName>
</protein>
<sequence length="356" mass="37828">MYSYLLLLCAITEVALCDPHGLFQRRSGVVPSLSGDPVVMGAGTYPRANFLSDGSILGAYAATVNDNKVLTLASSTDDGGSWSVKGSAATRPTNSSDLDNPYPLQLPSGRVLLAYRNHDKDASTGDYTFFRITISYSDDNGASWLFLADAATKPGGTIGIWEPFLRNAQDGSLQLYYSEENSADDQDSKMRTSTDGGTTWSDAQTISGTDITARDGMLGVATIQGSSLIAVFESEQGGLFTVKSITSTDDGQTWGNRQTVYTPTGTDNNAGAPQIVNVGGTLCVSFMTDEDTQEHNWINGAGAKLITSGDSGSSWGNKIEVFDPQANWPGLLTLDDSSFLYMVDFGGAKSQKIVLS</sequence>
<name>A0A9P4IJA5_9PEZI</name>
<feature type="chain" id="PRO_5040498796" description="Glycoside hydrolase family 93 protein" evidence="2">
    <location>
        <begin position="18"/>
        <end position="356"/>
    </location>
</feature>
<feature type="signal peptide" evidence="2">
    <location>
        <begin position="1"/>
        <end position="17"/>
    </location>
</feature>
<keyword evidence="4" id="KW-1185">Reference proteome</keyword>
<comment type="caution">
    <text evidence="3">The sequence shown here is derived from an EMBL/GenBank/DDBJ whole genome shotgun (WGS) entry which is preliminary data.</text>
</comment>
<evidence type="ECO:0000256" key="2">
    <source>
        <dbReference type="SAM" id="SignalP"/>
    </source>
</evidence>
<dbReference type="AlphaFoldDB" id="A0A9P4IJA5"/>
<feature type="region of interest" description="Disordered" evidence="1">
    <location>
        <begin position="180"/>
        <end position="199"/>
    </location>
</feature>
<gene>
    <name evidence="3" type="ORF">NA57DRAFT_75027</name>
</gene>
<evidence type="ECO:0008006" key="5">
    <source>
        <dbReference type="Google" id="ProtNLM"/>
    </source>
</evidence>
<dbReference type="OrthoDB" id="2739686at2759"/>
<evidence type="ECO:0000313" key="4">
    <source>
        <dbReference type="Proteomes" id="UP000799772"/>
    </source>
</evidence>
<evidence type="ECO:0000256" key="1">
    <source>
        <dbReference type="SAM" id="MobiDB-lite"/>
    </source>
</evidence>
<dbReference type="Proteomes" id="UP000799772">
    <property type="component" value="Unassembled WGS sequence"/>
</dbReference>
<dbReference type="PANTHER" id="PTHR38792:SF3">
    <property type="entry name" value="BNR_ASP-BOX REPEAT DOMAIN PROTEIN (AFU_ORTHOLOGUE AFUA_7G06430)-RELATED"/>
    <property type="match status" value="1"/>
</dbReference>
<keyword evidence="2" id="KW-0732">Signal</keyword>
<dbReference type="Gene3D" id="2.120.10.10">
    <property type="match status" value="1"/>
</dbReference>
<organism evidence="3 4">
    <name type="scientific">Rhizodiscina lignyota</name>
    <dbReference type="NCBI Taxonomy" id="1504668"/>
    <lineage>
        <taxon>Eukaryota</taxon>
        <taxon>Fungi</taxon>
        <taxon>Dikarya</taxon>
        <taxon>Ascomycota</taxon>
        <taxon>Pezizomycotina</taxon>
        <taxon>Dothideomycetes</taxon>
        <taxon>Pleosporomycetidae</taxon>
        <taxon>Aulographales</taxon>
        <taxon>Rhizodiscinaceae</taxon>
        <taxon>Rhizodiscina</taxon>
    </lineage>
</organism>
<feature type="region of interest" description="Disordered" evidence="1">
    <location>
        <begin position="75"/>
        <end position="101"/>
    </location>
</feature>
<dbReference type="InterPro" id="IPR036278">
    <property type="entry name" value="Sialidase_sf"/>
</dbReference>
<proteinExistence type="predicted"/>
<dbReference type="EMBL" id="ML978125">
    <property type="protein sequence ID" value="KAF2099527.1"/>
    <property type="molecule type" value="Genomic_DNA"/>
</dbReference>
<dbReference type="PANTHER" id="PTHR38792">
    <property type="entry name" value="BNR/ASP-BOX REPEAT DOMAIN PROTEIN (AFU_ORTHOLOGUE AFUA_7G06430)-RELATED"/>
    <property type="match status" value="1"/>
</dbReference>